<dbReference type="Pfam" id="PF00151">
    <property type="entry name" value="Lipase"/>
    <property type="match status" value="2"/>
</dbReference>
<dbReference type="PANTHER" id="PTHR11610">
    <property type="entry name" value="LIPASE"/>
    <property type="match status" value="1"/>
</dbReference>
<dbReference type="SUPFAM" id="SSF53474">
    <property type="entry name" value="alpha/beta-Hydrolases"/>
    <property type="match status" value="2"/>
</dbReference>
<feature type="non-terminal residue" evidence="6">
    <location>
        <position position="522"/>
    </location>
</feature>
<feature type="domain" description="Lipase" evidence="5">
    <location>
        <begin position="4"/>
        <end position="239"/>
    </location>
</feature>
<reference evidence="6 7" key="1">
    <citation type="journal article" date="2015" name="Genome Biol. Evol.">
        <title>The genome of winter moth (Operophtera brumata) provides a genomic perspective on sexual dimorphism and phenology.</title>
        <authorList>
            <person name="Derks M.F."/>
            <person name="Smit S."/>
            <person name="Salis L."/>
            <person name="Schijlen E."/>
            <person name="Bossers A."/>
            <person name="Mateman C."/>
            <person name="Pijl A.S."/>
            <person name="de Ridder D."/>
            <person name="Groenen M.A."/>
            <person name="Visser M.E."/>
            <person name="Megens H.J."/>
        </authorList>
    </citation>
    <scope>NUCLEOTIDE SEQUENCE [LARGE SCALE GENOMIC DNA]</scope>
    <source>
        <strain evidence="6">WM2013NL</strain>
        <tissue evidence="6">Head and thorax</tissue>
    </source>
</reference>
<dbReference type="CDD" id="cd00707">
    <property type="entry name" value="Pancreat_lipase_like"/>
    <property type="match status" value="1"/>
</dbReference>
<dbReference type="GO" id="GO:0016298">
    <property type="term" value="F:lipase activity"/>
    <property type="evidence" value="ECO:0007669"/>
    <property type="project" value="InterPro"/>
</dbReference>
<protein>
    <recommendedName>
        <fullName evidence="5">Lipase domain-containing protein</fullName>
    </recommendedName>
</protein>
<evidence type="ECO:0000256" key="1">
    <source>
        <dbReference type="ARBA" id="ARBA00004613"/>
    </source>
</evidence>
<comment type="subcellular location">
    <subcellularLocation>
        <location evidence="1">Secreted</location>
    </subcellularLocation>
</comment>
<feature type="non-terminal residue" evidence="6">
    <location>
        <position position="1"/>
    </location>
</feature>
<keyword evidence="3" id="KW-0964">Secreted</keyword>
<dbReference type="FunFam" id="3.40.50.1820:FF:000076">
    <property type="entry name" value="phospholipase A1"/>
    <property type="match status" value="1"/>
</dbReference>
<dbReference type="EMBL" id="JTDY01001928">
    <property type="protein sequence ID" value="KOB72528.1"/>
    <property type="molecule type" value="Genomic_DNA"/>
</dbReference>
<evidence type="ECO:0000313" key="6">
    <source>
        <dbReference type="EMBL" id="KOB72528.1"/>
    </source>
</evidence>
<evidence type="ECO:0000256" key="2">
    <source>
        <dbReference type="ARBA" id="ARBA00010701"/>
    </source>
</evidence>
<dbReference type="GO" id="GO:0016042">
    <property type="term" value="P:lipid catabolic process"/>
    <property type="evidence" value="ECO:0007669"/>
    <property type="project" value="TreeGrafter"/>
</dbReference>
<evidence type="ECO:0000256" key="4">
    <source>
        <dbReference type="RuleBase" id="RU004262"/>
    </source>
</evidence>
<name>A0A0L7LAL0_OPEBR</name>
<feature type="domain" description="Lipase" evidence="5">
    <location>
        <begin position="405"/>
        <end position="504"/>
    </location>
</feature>
<dbReference type="STRING" id="104452.A0A0L7LAL0"/>
<dbReference type="InterPro" id="IPR000734">
    <property type="entry name" value="TAG_lipase"/>
</dbReference>
<evidence type="ECO:0000259" key="5">
    <source>
        <dbReference type="Pfam" id="PF00151"/>
    </source>
</evidence>
<dbReference type="InterPro" id="IPR033906">
    <property type="entry name" value="Lipase_N"/>
</dbReference>
<evidence type="ECO:0000313" key="7">
    <source>
        <dbReference type="Proteomes" id="UP000037510"/>
    </source>
</evidence>
<keyword evidence="7" id="KW-1185">Reference proteome</keyword>
<dbReference type="PANTHER" id="PTHR11610:SF177">
    <property type="entry name" value="IP13478P-RELATED"/>
    <property type="match status" value="1"/>
</dbReference>
<dbReference type="Proteomes" id="UP000037510">
    <property type="component" value="Unassembled WGS sequence"/>
</dbReference>
<accession>A0A0L7LAL0</accession>
<dbReference type="GO" id="GO:0017171">
    <property type="term" value="F:serine hydrolase activity"/>
    <property type="evidence" value="ECO:0007669"/>
    <property type="project" value="TreeGrafter"/>
</dbReference>
<dbReference type="InterPro" id="IPR029058">
    <property type="entry name" value="AB_hydrolase_fold"/>
</dbReference>
<dbReference type="InterPro" id="IPR013818">
    <property type="entry name" value="Lipase"/>
</dbReference>
<comment type="similarity">
    <text evidence="2 4">Belongs to the AB hydrolase superfamily. Lipase family.</text>
</comment>
<gene>
    <name evidence="6" type="ORF">OBRU01_12098</name>
</gene>
<dbReference type="AlphaFoldDB" id="A0A0L7LAL0"/>
<dbReference type="PRINTS" id="PR00821">
    <property type="entry name" value="TAGLIPASE"/>
</dbReference>
<evidence type="ECO:0000256" key="3">
    <source>
        <dbReference type="ARBA" id="ARBA00022525"/>
    </source>
</evidence>
<organism evidence="6 7">
    <name type="scientific">Operophtera brumata</name>
    <name type="common">Winter moth</name>
    <name type="synonym">Phalaena brumata</name>
    <dbReference type="NCBI Taxonomy" id="104452"/>
    <lineage>
        <taxon>Eukaryota</taxon>
        <taxon>Metazoa</taxon>
        <taxon>Ecdysozoa</taxon>
        <taxon>Arthropoda</taxon>
        <taxon>Hexapoda</taxon>
        <taxon>Insecta</taxon>
        <taxon>Pterygota</taxon>
        <taxon>Neoptera</taxon>
        <taxon>Endopterygota</taxon>
        <taxon>Lepidoptera</taxon>
        <taxon>Glossata</taxon>
        <taxon>Ditrysia</taxon>
        <taxon>Geometroidea</taxon>
        <taxon>Geometridae</taxon>
        <taxon>Larentiinae</taxon>
        <taxon>Operophtera</taxon>
    </lineage>
</organism>
<dbReference type="GO" id="GO:0005615">
    <property type="term" value="C:extracellular space"/>
    <property type="evidence" value="ECO:0007669"/>
    <property type="project" value="TreeGrafter"/>
</dbReference>
<dbReference type="Gene3D" id="3.40.50.1820">
    <property type="entry name" value="alpha/beta hydrolase"/>
    <property type="match status" value="3"/>
</dbReference>
<sequence length="522" mass="58631">MVNDSESIKRAPWVPDAPIKVLIHGYTGHKDYSPNTEIRPAYLKCCDYSIISVDYNNIAREPCYPEAARNTELVGKCTAQLICELVNNYNFKLEQFHVIGFSLGGQVAGFIGNYMSCGQLDRITALDPAMPLFVTTDTKKKVDKSDAKFVDILHTNALEKGKLEASGTVDFYANGGITQPGCKATEEQSCNHARAPIYYAESINTEVGFYATKCHTWITYMIGWCELFNSRENILFGEYYQKANKTQRLERKRSHSRFEIFSIRHHVSCRPTDVHIPRCNSICIPEKGELINTLDNDSLTRSRFNTKHPTKVVVHGFGGGRNLSPSTDMRKAYFTRGNYNIIIVDYGSLVKEPCLSQVEWAPRFAGLCIAQLIEYLQYHPVKSVPPEKVHTIGYNILHTGAGILGQWGPNGHADFYVNGGSSQPGCAHDTIFQTLSCDHTKVTPYFIESINSRAGFWAGPCNSLFSYLIGWCEPKDTEYVLMGEHLTHNARGVYYVTTNAKPPYARGFPGKSRRLRSITPYS</sequence>
<proteinExistence type="inferred from homology"/>
<comment type="caution">
    <text evidence="6">The sequence shown here is derived from an EMBL/GenBank/DDBJ whole genome shotgun (WGS) entry which is preliminary data.</text>
</comment>